<dbReference type="Proteomes" id="UP000526033">
    <property type="component" value="Unassembled WGS sequence"/>
</dbReference>
<dbReference type="InterPro" id="IPR021137">
    <property type="entry name" value="Ribosomal_bL35-like"/>
</dbReference>
<dbReference type="InterPro" id="IPR001706">
    <property type="entry name" value="Ribosomal_bL35"/>
</dbReference>
<dbReference type="SUPFAM" id="SSF143034">
    <property type="entry name" value="L35p-like"/>
    <property type="match status" value="1"/>
</dbReference>
<reference evidence="7 8" key="1">
    <citation type="journal article" date="2020" name="Biotechnol. Biofuels">
        <title>New insights from the biogas microbiome by comprehensive genome-resolved metagenomics of nearly 1600 species originating from multiple anaerobic digesters.</title>
        <authorList>
            <person name="Campanaro S."/>
            <person name="Treu L."/>
            <person name="Rodriguez-R L.M."/>
            <person name="Kovalovszki A."/>
            <person name="Ziels R.M."/>
            <person name="Maus I."/>
            <person name="Zhu X."/>
            <person name="Kougias P.G."/>
            <person name="Basile A."/>
            <person name="Luo G."/>
            <person name="Schluter A."/>
            <person name="Konstantinidis K.T."/>
            <person name="Angelidaki I."/>
        </authorList>
    </citation>
    <scope>NUCLEOTIDE SEQUENCE [LARGE SCALE GENOMIC DNA]</scope>
    <source>
        <strain evidence="7">AS27yjCOA_165</strain>
    </source>
</reference>
<feature type="region of interest" description="Disordered" evidence="6">
    <location>
        <begin position="19"/>
        <end position="51"/>
    </location>
</feature>
<evidence type="ECO:0000256" key="4">
    <source>
        <dbReference type="ARBA" id="ARBA00035486"/>
    </source>
</evidence>
<dbReference type="PRINTS" id="PR00064">
    <property type="entry name" value="RIBOSOMALL35"/>
</dbReference>
<name>A0A7X9HHB1_UNCKA</name>
<feature type="compositionally biased region" description="Basic and acidic residues" evidence="6">
    <location>
        <begin position="32"/>
        <end position="41"/>
    </location>
</feature>
<dbReference type="AlphaFoldDB" id="A0A7X9HHB1"/>
<dbReference type="Pfam" id="PF01632">
    <property type="entry name" value="Ribosomal_L35p"/>
    <property type="match status" value="1"/>
</dbReference>
<dbReference type="GO" id="GO:1990904">
    <property type="term" value="C:ribonucleoprotein complex"/>
    <property type="evidence" value="ECO:0007669"/>
    <property type="project" value="UniProtKB-KW"/>
</dbReference>
<comment type="caution">
    <text evidence="7">The sequence shown here is derived from an EMBL/GenBank/DDBJ whole genome shotgun (WGS) entry which is preliminary data.</text>
</comment>
<evidence type="ECO:0000256" key="2">
    <source>
        <dbReference type="ARBA" id="ARBA00022980"/>
    </source>
</evidence>
<organism evidence="7 8">
    <name type="scientific">candidate division WWE3 bacterium</name>
    <dbReference type="NCBI Taxonomy" id="2053526"/>
    <lineage>
        <taxon>Bacteria</taxon>
        <taxon>Katanobacteria</taxon>
    </lineage>
</organism>
<dbReference type="GO" id="GO:0003735">
    <property type="term" value="F:structural constituent of ribosome"/>
    <property type="evidence" value="ECO:0007669"/>
    <property type="project" value="InterPro"/>
</dbReference>
<proteinExistence type="inferred from homology"/>
<comment type="similarity">
    <text evidence="1 5">Belongs to the bacterial ribosomal protein bL35 family.</text>
</comment>
<evidence type="ECO:0000256" key="3">
    <source>
        <dbReference type="ARBA" id="ARBA00023274"/>
    </source>
</evidence>
<keyword evidence="2 5" id="KW-0689">Ribosomal protein</keyword>
<accession>A0A7X9HHB1</accession>
<keyword evidence="3 5" id="KW-0687">Ribonucleoprotein</keyword>
<evidence type="ECO:0000256" key="1">
    <source>
        <dbReference type="ARBA" id="ARBA00006598"/>
    </source>
</evidence>
<evidence type="ECO:0000313" key="8">
    <source>
        <dbReference type="Proteomes" id="UP000526033"/>
    </source>
</evidence>
<dbReference type="EMBL" id="JAAZNL010000058">
    <property type="protein sequence ID" value="NMB70448.1"/>
    <property type="molecule type" value="Genomic_DNA"/>
</dbReference>
<gene>
    <name evidence="7" type="ORF">GYA27_04630</name>
</gene>
<evidence type="ECO:0000313" key="7">
    <source>
        <dbReference type="EMBL" id="NMB70448.1"/>
    </source>
</evidence>
<dbReference type="GO" id="GO:0006412">
    <property type="term" value="P:translation"/>
    <property type="evidence" value="ECO:0007669"/>
    <property type="project" value="InterPro"/>
</dbReference>
<protein>
    <recommendedName>
        <fullName evidence="4 5">50S ribosomal protein L35</fullName>
    </recommendedName>
</protein>
<evidence type="ECO:0000256" key="6">
    <source>
        <dbReference type="SAM" id="MobiDB-lite"/>
    </source>
</evidence>
<dbReference type="InterPro" id="IPR037229">
    <property type="entry name" value="Ribosomal_bL35_sf"/>
</dbReference>
<evidence type="ECO:0000256" key="5">
    <source>
        <dbReference type="RuleBase" id="RU000568"/>
    </source>
</evidence>
<dbReference type="Gene3D" id="4.10.410.60">
    <property type="match status" value="1"/>
</dbReference>
<sequence length="69" mass="8070">MKNKLKTRKTLTKRIRVTNTGKLVKKQSSQGHLKEKRDTSRKLRKKHTLVQSNKGHIRILRRLLAKAGK</sequence>
<feature type="compositionally biased region" description="Polar residues" evidence="6">
    <location>
        <begin position="19"/>
        <end position="31"/>
    </location>
</feature>
<dbReference type="GO" id="GO:0005840">
    <property type="term" value="C:ribosome"/>
    <property type="evidence" value="ECO:0007669"/>
    <property type="project" value="UniProtKB-KW"/>
</dbReference>